<feature type="transmembrane region" description="Helical" evidence="2">
    <location>
        <begin position="61"/>
        <end position="82"/>
    </location>
</feature>
<reference evidence="3" key="2">
    <citation type="submission" date="2020-05" db="UniProtKB">
        <authorList>
            <consortium name="EnsemblMetazoa"/>
        </authorList>
    </citation>
    <scope>IDENTIFICATION</scope>
    <source>
        <strain evidence="3">A-37</strain>
    </source>
</reference>
<keyword evidence="4" id="KW-1185">Reference proteome</keyword>
<accession>A0A182MBI6</accession>
<dbReference type="EMBL" id="AXCM01002291">
    <property type="status" value="NOT_ANNOTATED_CDS"/>
    <property type="molecule type" value="Genomic_DNA"/>
</dbReference>
<reference evidence="4" key="1">
    <citation type="submission" date="2013-09" db="EMBL/GenBank/DDBJ databases">
        <title>The Genome Sequence of Anopheles culicifacies species A.</title>
        <authorList>
            <consortium name="The Broad Institute Genomics Platform"/>
            <person name="Neafsey D.E."/>
            <person name="Besansky N."/>
            <person name="Howell P."/>
            <person name="Walton C."/>
            <person name="Young S.K."/>
            <person name="Zeng Q."/>
            <person name="Gargeya S."/>
            <person name="Fitzgerald M."/>
            <person name="Haas B."/>
            <person name="Abouelleil A."/>
            <person name="Allen A.W."/>
            <person name="Alvarado L."/>
            <person name="Arachchi H.M."/>
            <person name="Berlin A.M."/>
            <person name="Chapman S.B."/>
            <person name="Gainer-Dewar J."/>
            <person name="Goldberg J."/>
            <person name="Griggs A."/>
            <person name="Gujja S."/>
            <person name="Hansen M."/>
            <person name="Howarth C."/>
            <person name="Imamovic A."/>
            <person name="Ireland A."/>
            <person name="Larimer J."/>
            <person name="McCowan C."/>
            <person name="Murphy C."/>
            <person name="Pearson M."/>
            <person name="Poon T.W."/>
            <person name="Priest M."/>
            <person name="Roberts A."/>
            <person name="Saif S."/>
            <person name="Shea T."/>
            <person name="Sisk P."/>
            <person name="Sykes S."/>
            <person name="Wortman J."/>
            <person name="Nusbaum C."/>
            <person name="Birren B."/>
        </authorList>
    </citation>
    <scope>NUCLEOTIDE SEQUENCE [LARGE SCALE GENOMIC DNA]</scope>
    <source>
        <strain evidence="4">A-37</strain>
    </source>
</reference>
<feature type="transmembrane region" description="Helical" evidence="2">
    <location>
        <begin position="28"/>
        <end position="49"/>
    </location>
</feature>
<dbReference type="Proteomes" id="UP000075883">
    <property type="component" value="Unassembled WGS sequence"/>
</dbReference>
<evidence type="ECO:0000256" key="2">
    <source>
        <dbReference type="SAM" id="Phobius"/>
    </source>
</evidence>
<dbReference type="VEuPathDB" id="VectorBase:ACUA014222"/>
<evidence type="ECO:0000313" key="3">
    <source>
        <dbReference type="EnsemblMetazoa" id="ACUA014222-PA"/>
    </source>
</evidence>
<proteinExistence type="predicted"/>
<protein>
    <submittedName>
        <fullName evidence="3">Uncharacterized protein</fullName>
    </submittedName>
</protein>
<feature type="region of interest" description="Disordered" evidence="1">
    <location>
        <begin position="90"/>
        <end position="113"/>
    </location>
</feature>
<name>A0A182MBI6_9DIPT</name>
<organism evidence="3 4">
    <name type="scientific">Anopheles culicifacies</name>
    <dbReference type="NCBI Taxonomy" id="139723"/>
    <lineage>
        <taxon>Eukaryota</taxon>
        <taxon>Metazoa</taxon>
        <taxon>Ecdysozoa</taxon>
        <taxon>Arthropoda</taxon>
        <taxon>Hexapoda</taxon>
        <taxon>Insecta</taxon>
        <taxon>Pterygota</taxon>
        <taxon>Neoptera</taxon>
        <taxon>Endopterygota</taxon>
        <taxon>Diptera</taxon>
        <taxon>Nematocera</taxon>
        <taxon>Culicoidea</taxon>
        <taxon>Culicidae</taxon>
        <taxon>Anophelinae</taxon>
        <taxon>Anopheles</taxon>
        <taxon>culicifacies species complex</taxon>
    </lineage>
</organism>
<keyword evidence="2" id="KW-0472">Membrane</keyword>
<sequence length="179" mass="16890">MGKNATLKQTLERTRQSKEILKQRLKTMIGWVPLGVEASTTLLAAPVLASAAGDSFVSPAVVVAGRVLDVLFVAVLGVVVEVTAGLRSGGARIVGGGPPGPVTTDGGGGPPGTACGTTPTAAYAAGPGYCPGLTPGGAGAVGGGPSAGTKFIGGGGAPPGTPVGGCGTVETLAGCGAGK</sequence>
<evidence type="ECO:0000256" key="1">
    <source>
        <dbReference type="SAM" id="MobiDB-lite"/>
    </source>
</evidence>
<evidence type="ECO:0000313" key="4">
    <source>
        <dbReference type="Proteomes" id="UP000075883"/>
    </source>
</evidence>
<keyword evidence="2" id="KW-1133">Transmembrane helix</keyword>
<dbReference type="AlphaFoldDB" id="A0A182MBI6"/>
<keyword evidence="2" id="KW-0812">Transmembrane</keyword>
<dbReference type="EnsemblMetazoa" id="ACUA014222-RA">
    <property type="protein sequence ID" value="ACUA014222-PA"/>
    <property type="gene ID" value="ACUA014222"/>
</dbReference>